<dbReference type="KEGG" id="lez:GLE_2947"/>
<dbReference type="STRING" id="69.GLE_2947"/>
<dbReference type="PATRIC" id="fig|69.6.peg.2909"/>
<evidence type="ECO:0000313" key="2">
    <source>
        <dbReference type="Proteomes" id="UP000061569"/>
    </source>
</evidence>
<dbReference type="AlphaFoldDB" id="A0A0S2DHX3"/>
<accession>A0A0S2DHX3</accession>
<gene>
    <name evidence="1" type="ORF">GLE_2947</name>
</gene>
<protein>
    <submittedName>
        <fullName evidence="1">Uncharacterized protein</fullName>
    </submittedName>
</protein>
<dbReference type="Proteomes" id="UP000061569">
    <property type="component" value="Chromosome"/>
</dbReference>
<dbReference type="EMBL" id="CP013140">
    <property type="protein sequence ID" value="ALN58295.1"/>
    <property type="molecule type" value="Genomic_DNA"/>
</dbReference>
<sequence>MQLQELAALAEWDDGDGLGRFERFVPMLGERVGFVLFPARGAAMAATEAMAHTVREVLALGPADLAAIQALLWEECDFSFRVADYGVDARPGESSLDAHLREFAVTGPADALARARLGEIHIDDGHSARFARLQYHTVAENLISVIVKDGRIVDYDDDGTHLPWFERDERYAHRRRRKVLG</sequence>
<name>A0A0S2DHX3_LYSEN</name>
<dbReference type="OrthoDB" id="6028394at2"/>
<proteinExistence type="predicted"/>
<evidence type="ECO:0000313" key="1">
    <source>
        <dbReference type="EMBL" id="ALN58295.1"/>
    </source>
</evidence>
<reference evidence="1 2" key="1">
    <citation type="submission" date="2015-11" db="EMBL/GenBank/DDBJ databases">
        <title>Genome sequences of Lysobacter enzymogenes strain C3 and Lysobacter antibioticus ATCC 29479.</title>
        <authorList>
            <person name="Kobayashi D.Y."/>
        </authorList>
    </citation>
    <scope>NUCLEOTIDE SEQUENCE [LARGE SCALE GENOMIC DNA]</scope>
    <source>
        <strain evidence="1 2">C3</strain>
    </source>
</reference>
<organism evidence="1 2">
    <name type="scientific">Lysobacter enzymogenes</name>
    <dbReference type="NCBI Taxonomy" id="69"/>
    <lineage>
        <taxon>Bacteria</taxon>
        <taxon>Pseudomonadati</taxon>
        <taxon>Pseudomonadota</taxon>
        <taxon>Gammaproteobacteria</taxon>
        <taxon>Lysobacterales</taxon>
        <taxon>Lysobacteraceae</taxon>
        <taxon>Lysobacter</taxon>
    </lineage>
</organism>